<keyword evidence="2" id="KW-1185">Reference proteome</keyword>
<protein>
    <submittedName>
        <fullName evidence="1">LANO_0F15786g1_1</fullName>
    </submittedName>
</protein>
<gene>
    <name evidence="1" type="ORF">LANO_0F15786G</name>
</gene>
<evidence type="ECO:0000313" key="1">
    <source>
        <dbReference type="EMBL" id="SCV02179.1"/>
    </source>
</evidence>
<name>A0A1G4KD10_9SACH</name>
<sequence>MTRKLKRFGEVLNVESFVARYGSKLGRKDLKIPSEIIGATTMDQYSNYLKKYNCFVLLRLQSRQFQVTDRDLFWKPFCDEVHALYREPAKPIDWRFTTAPSPIFFRTPLNIPLLNKLLGTSLRDAPDLFCSFQHFSSLDSATALCKYIELAGSTNIGPTFEPVVVGVNLADPESVAISHIQPLLEESSQMYQDFNYEKLLEIAKRTHLKGSDPIKTQVKKLLETLAESKLSVPCLTKRHQWLLFTSGSRLEST</sequence>
<dbReference type="AlphaFoldDB" id="A0A1G4KD10"/>
<dbReference type="OrthoDB" id="4036068at2759"/>
<dbReference type="EMBL" id="LT598452">
    <property type="protein sequence ID" value="SCV02179.1"/>
    <property type="molecule type" value="Genomic_DNA"/>
</dbReference>
<proteinExistence type="predicted"/>
<organism evidence="1 2">
    <name type="scientific">Lachancea nothofagi CBS 11611</name>
    <dbReference type="NCBI Taxonomy" id="1266666"/>
    <lineage>
        <taxon>Eukaryota</taxon>
        <taxon>Fungi</taxon>
        <taxon>Dikarya</taxon>
        <taxon>Ascomycota</taxon>
        <taxon>Saccharomycotina</taxon>
        <taxon>Saccharomycetes</taxon>
        <taxon>Saccharomycetales</taxon>
        <taxon>Saccharomycetaceae</taxon>
        <taxon>Lachancea</taxon>
    </lineage>
</organism>
<accession>A0A1G4KD10</accession>
<dbReference type="Proteomes" id="UP000189911">
    <property type="component" value="Chromosome F"/>
</dbReference>
<evidence type="ECO:0000313" key="2">
    <source>
        <dbReference type="Proteomes" id="UP000189911"/>
    </source>
</evidence>
<reference evidence="2" key="1">
    <citation type="submission" date="2016-03" db="EMBL/GenBank/DDBJ databases">
        <authorList>
            <person name="Devillers Hugo."/>
        </authorList>
    </citation>
    <scope>NUCLEOTIDE SEQUENCE [LARGE SCALE GENOMIC DNA]</scope>
</reference>